<dbReference type="InterPro" id="IPR000812">
    <property type="entry name" value="TFIIB"/>
</dbReference>
<dbReference type="GO" id="GO:0097550">
    <property type="term" value="C:transcription preinitiation complex"/>
    <property type="evidence" value="ECO:0007669"/>
    <property type="project" value="TreeGrafter"/>
</dbReference>
<dbReference type="OrthoDB" id="25790at2759"/>
<evidence type="ECO:0000256" key="5">
    <source>
        <dbReference type="ARBA" id="ARBA00031706"/>
    </source>
</evidence>
<dbReference type="PANTHER" id="PTHR11618">
    <property type="entry name" value="TRANSCRIPTION INITIATION FACTOR IIB-RELATED"/>
    <property type="match status" value="1"/>
</dbReference>
<evidence type="ECO:0000256" key="1">
    <source>
        <dbReference type="ARBA" id="ARBA00010857"/>
    </source>
</evidence>
<dbReference type="GO" id="GO:0070897">
    <property type="term" value="P:transcription preinitiation complex assembly"/>
    <property type="evidence" value="ECO:0007669"/>
    <property type="project" value="InterPro"/>
</dbReference>
<gene>
    <name evidence="8" type="ORF">BD311DRAFT_650479</name>
</gene>
<dbReference type="Pfam" id="PF08271">
    <property type="entry name" value="Zn_Ribbon_TF"/>
    <property type="match status" value="1"/>
</dbReference>
<dbReference type="PANTHER" id="PTHR11618:SF13">
    <property type="entry name" value="TRANSCRIPTION INITIATION FACTOR IIB"/>
    <property type="match status" value="1"/>
</dbReference>
<protein>
    <recommendedName>
        <fullName evidence="5">General transcription factor TFIIB</fullName>
    </recommendedName>
</protein>
<dbReference type="PRINTS" id="PR00685">
    <property type="entry name" value="TIFACTORIIB"/>
</dbReference>
<feature type="domain" description="TFIIB-type" evidence="7">
    <location>
        <begin position="27"/>
        <end position="60"/>
    </location>
</feature>
<organism evidence="8">
    <name type="scientific">Dichomitus squalens</name>
    <dbReference type="NCBI Taxonomy" id="114155"/>
    <lineage>
        <taxon>Eukaryota</taxon>
        <taxon>Fungi</taxon>
        <taxon>Dikarya</taxon>
        <taxon>Basidiomycota</taxon>
        <taxon>Agaricomycotina</taxon>
        <taxon>Agaricomycetes</taxon>
        <taxon>Polyporales</taxon>
        <taxon>Polyporaceae</taxon>
        <taxon>Dichomitus</taxon>
    </lineage>
</organism>
<dbReference type="Pfam" id="PF00382">
    <property type="entry name" value="TFIIB"/>
    <property type="match status" value="1"/>
</dbReference>
<dbReference type="GO" id="GO:0005634">
    <property type="term" value="C:nucleus"/>
    <property type="evidence" value="ECO:0007669"/>
    <property type="project" value="TreeGrafter"/>
</dbReference>
<evidence type="ECO:0000256" key="4">
    <source>
        <dbReference type="ARBA" id="ARBA00023163"/>
    </source>
</evidence>
<evidence type="ECO:0000259" key="7">
    <source>
        <dbReference type="PROSITE" id="PS51134"/>
    </source>
</evidence>
<keyword evidence="4" id="KW-0804">Transcription</keyword>
<sequence>MSYAQPFPLAQSVQNSGQTTFAPDLAVRLICRDCQEHPPNIVEEFRDGDLVCGSCGLVLSDRIIDTRSEWREFTSTHSDETTHAHCRVGQVQDRLGVGLEHLATTISVDSGSSISQDLRRVARQAENLSPSERRVRQAFRDIDDMCARIQLPNTVLDITKQLYWRIDQENIRPSRLRSRAQYEATLGACFFIACRQARVPRTFIEICQVTSVDKQDIGRAYRELEQKFNLRSGSTVGYDEESGAYEGGPQDLLVRYCNYLGLPQSVVSVSTDVVVKLRELETPTSRSPPTIAGGAIFFASHLLGHPRNFQQIGKVAGMKGVSMAVLYKTLYDLKDKLVSDALVRDGTAKLDRLPLPTTR</sequence>
<dbReference type="Gene3D" id="1.10.472.10">
    <property type="entry name" value="Cyclin-like"/>
    <property type="match status" value="2"/>
</dbReference>
<reference evidence="8" key="1">
    <citation type="submission" date="2019-01" db="EMBL/GenBank/DDBJ databases">
        <title>Draft genome sequences of three monokaryotic isolates of the white-rot basidiomycete fungus Dichomitus squalens.</title>
        <authorList>
            <consortium name="DOE Joint Genome Institute"/>
            <person name="Lopez S.C."/>
            <person name="Andreopoulos B."/>
            <person name="Pangilinan J."/>
            <person name="Lipzen A."/>
            <person name="Riley R."/>
            <person name="Ahrendt S."/>
            <person name="Ng V."/>
            <person name="Barry K."/>
            <person name="Daum C."/>
            <person name="Grigoriev I.V."/>
            <person name="Hilden K.S."/>
            <person name="Makela M.R."/>
            <person name="de Vries R.P."/>
        </authorList>
    </citation>
    <scope>NUCLEOTIDE SEQUENCE [LARGE SCALE GENOMIC DNA]</scope>
    <source>
        <strain evidence="8">OM18370.1</strain>
    </source>
</reference>
<dbReference type="AlphaFoldDB" id="A0A4Q9N0V2"/>
<dbReference type="InterPro" id="IPR036915">
    <property type="entry name" value="Cyclin-like_sf"/>
</dbReference>
<dbReference type="GO" id="GO:0008270">
    <property type="term" value="F:zinc ion binding"/>
    <property type="evidence" value="ECO:0007669"/>
    <property type="project" value="UniProtKB-KW"/>
</dbReference>
<keyword evidence="2" id="KW-0677">Repeat</keyword>
<keyword evidence="6" id="KW-0479">Metal-binding</keyword>
<dbReference type="InterPro" id="IPR013150">
    <property type="entry name" value="TFIIB_cyclin"/>
</dbReference>
<dbReference type="SUPFAM" id="SSF57783">
    <property type="entry name" value="Zinc beta-ribbon"/>
    <property type="match status" value="1"/>
</dbReference>
<dbReference type="EMBL" id="ML143389">
    <property type="protein sequence ID" value="TBU34069.1"/>
    <property type="molecule type" value="Genomic_DNA"/>
</dbReference>
<comment type="similarity">
    <text evidence="1">Belongs to the TFIIB family.</text>
</comment>
<evidence type="ECO:0000256" key="3">
    <source>
        <dbReference type="ARBA" id="ARBA00023015"/>
    </source>
</evidence>
<evidence type="ECO:0000256" key="6">
    <source>
        <dbReference type="PROSITE-ProRule" id="PRU00469"/>
    </source>
</evidence>
<dbReference type="GO" id="GO:0006367">
    <property type="term" value="P:transcription initiation at RNA polymerase II promoter"/>
    <property type="evidence" value="ECO:0007669"/>
    <property type="project" value="TreeGrafter"/>
</dbReference>
<dbReference type="Gene3D" id="2.20.25.10">
    <property type="match status" value="1"/>
</dbReference>
<dbReference type="SMART" id="SM00385">
    <property type="entry name" value="CYCLIN"/>
    <property type="match status" value="2"/>
</dbReference>
<dbReference type="Proteomes" id="UP000292957">
    <property type="component" value="Unassembled WGS sequence"/>
</dbReference>
<dbReference type="InterPro" id="IPR013763">
    <property type="entry name" value="Cyclin-like_dom"/>
</dbReference>
<dbReference type="PROSITE" id="PS51134">
    <property type="entry name" value="ZF_TFIIB"/>
    <property type="match status" value="1"/>
</dbReference>
<keyword evidence="6" id="KW-0862">Zinc</keyword>
<dbReference type="GO" id="GO:0016251">
    <property type="term" value="F:RNA polymerase II general transcription initiation factor activity"/>
    <property type="evidence" value="ECO:0007669"/>
    <property type="project" value="TreeGrafter"/>
</dbReference>
<accession>A0A4Q9N0V2</accession>
<proteinExistence type="inferred from homology"/>
<dbReference type="InterPro" id="IPR013137">
    <property type="entry name" value="Znf_TFIIB"/>
</dbReference>
<dbReference type="GO" id="GO:0017025">
    <property type="term" value="F:TBP-class protein binding"/>
    <property type="evidence" value="ECO:0007669"/>
    <property type="project" value="InterPro"/>
</dbReference>
<keyword evidence="3" id="KW-0805">Transcription regulation</keyword>
<evidence type="ECO:0000256" key="2">
    <source>
        <dbReference type="ARBA" id="ARBA00022737"/>
    </source>
</evidence>
<dbReference type="SUPFAM" id="SSF47954">
    <property type="entry name" value="Cyclin-like"/>
    <property type="match status" value="2"/>
</dbReference>
<evidence type="ECO:0000313" key="8">
    <source>
        <dbReference type="EMBL" id="TBU34069.1"/>
    </source>
</evidence>
<name>A0A4Q9N0V2_9APHY</name>
<keyword evidence="6" id="KW-0863">Zinc-finger</keyword>